<comment type="caution">
    <text evidence="2">The sequence shown here is derived from an EMBL/GenBank/DDBJ whole genome shotgun (WGS) entry which is preliminary data.</text>
</comment>
<evidence type="ECO:0000313" key="2">
    <source>
        <dbReference type="EMBL" id="NDK88771.1"/>
    </source>
</evidence>
<gene>
    <name evidence="2" type="ORF">GYA93_04130</name>
</gene>
<keyword evidence="3" id="KW-1185">Reference proteome</keyword>
<dbReference type="Proteomes" id="UP000466307">
    <property type="component" value="Unassembled WGS sequence"/>
</dbReference>
<reference evidence="2 3" key="1">
    <citation type="submission" date="2020-01" db="EMBL/GenBank/DDBJ databases">
        <title>Investigation of new actinobacteria for the biodesulphurisation of diesel fuel.</title>
        <authorList>
            <person name="Athi Narayanan S.M."/>
        </authorList>
    </citation>
    <scope>NUCLEOTIDE SEQUENCE [LARGE SCALE GENOMIC DNA]</scope>
    <source>
        <strain evidence="2 3">213E</strain>
    </source>
</reference>
<name>A0A7K3LL51_9ACTN</name>
<dbReference type="Pfam" id="PF17765">
    <property type="entry name" value="MLTR_LBD"/>
    <property type="match status" value="1"/>
</dbReference>
<dbReference type="PANTHER" id="PTHR35010:SF4">
    <property type="entry name" value="BLL5781 PROTEIN"/>
    <property type="match status" value="1"/>
</dbReference>
<evidence type="ECO:0000313" key="3">
    <source>
        <dbReference type="Proteomes" id="UP000466307"/>
    </source>
</evidence>
<dbReference type="AlphaFoldDB" id="A0A7K3LL51"/>
<dbReference type="Gene3D" id="3.30.450.180">
    <property type="match status" value="1"/>
</dbReference>
<dbReference type="EMBL" id="JAADZU010000008">
    <property type="protein sequence ID" value="NDK88771.1"/>
    <property type="molecule type" value="Genomic_DNA"/>
</dbReference>
<dbReference type="PROSITE" id="PS50943">
    <property type="entry name" value="HTH_CROC1"/>
    <property type="match status" value="1"/>
</dbReference>
<dbReference type="InterPro" id="IPR001387">
    <property type="entry name" value="Cro/C1-type_HTH"/>
</dbReference>
<feature type="domain" description="HTH cro/C1-type" evidence="1">
    <location>
        <begin position="19"/>
        <end position="73"/>
    </location>
</feature>
<organism evidence="2 3">
    <name type="scientific">Gordonia desulfuricans</name>
    <dbReference type="NCBI Taxonomy" id="89051"/>
    <lineage>
        <taxon>Bacteria</taxon>
        <taxon>Bacillati</taxon>
        <taxon>Actinomycetota</taxon>
        <taxon>Actinomycetes</taxon>
        <taxon>Mycobacteriales</taxon>
        <taxon>Gordoniaceae</taxon>
        <taxon>Gordonia</taxon>
    </lineage>
</organism>
<protein>
    <submittedName>
        <fullName evidence="2">Helix-turn-helix transcriptional regulator</fullName>
    </submittedName>
</protein>
<accession>A0A7K3LL51</accession>
<dbReference type="CDD" id="cd00093">
    <property type="entry name" value="HTH_XRE"/>
    <property type="match status" value="1"/>
</dbReference>
<evidence type="ECO:0000259" key="1">
    <source>
        <dbReference type="PROSITE" id="PS50943"/>
    </source>
</evidence>
<dbReference type="InterPro" id="IPR041413">
    <property type="entry name" value="MLTR_LBD"/>
</dbReference>
<dbReference type="InterPro" id="IPR010982">
    <property type="entry name" value="Lambda_DNA-bd_dom_sf"/>
</dbReference>
<proteinExistence type="predicted"/>
<dbReference type="SMART" id="SM00530">
    <property type="entry name" value="HTH_XRE"/>
    <property type="match status" value="1"/>
</dbReference>
<sequence length="272" mass="29479">MDVMTDSVMTIPSGAGHLLRDWRERRGLSQLELSNRTGISSRHVSFVETGRSTPSPELIHRLGEELDIPLRHRNQILTAAGHAPRYPQRAVDAPELAVVRRELSAMIAAMAPNPAVIIDRHWNLVEANACIGPLLDGCAAHLLQPPVNVLRLGLHPDGIARRVTNFAEWSAHLMGQVRRRAAHTGDAELVALAAELEGYLPDGTGHHDSVTVGTDAVVLPLRLDHPDGELAFFSVDAALTSARDVTVEELTVEIFSPADAATAEFLRRVASA</sequence>
<dbReference type="SUPFAM" id="SSF47413">
    <property type="entry name" value="lambda repressor-like DNA-binding domains"/>
    <property type="match status" value="1"/>
</dbReference>
<dbReference type="Gene3D" id="1.10.260.40">
    <property type="entry name" value="lambda repressor-like DNA-binding domains"/>
    <property type="match status" value="1"/>
</dbReference>
<dbReference type="GO" id="GO:0003677">
    <property type="term" value="F:DNA binding"/>
    <property type="evidence" value="ECO:0007669"/>
    <property type="project" value="InterPro"/>
</dbReference>
<dbReference type="Pfam" id="PF01381">
    <property type="entry name" value="HTH_3"/>
    <property type="match status" value="1"/>
</dbReference>
<dbReference type="PANTHER" id="PTHR35010">
    <property type="entry name" value="BLL4672 PROTEIN-RELATED"/>
    <property type="match status" value="1"/>
</dbReference>